<dbReference type="AlphaFoldDB" id="A0A6A6DHT1"/>
<reference evidence="2" key="1">
    <citation type="journal article" date="2020" name="Stud. Mycol.">
        <title>101 Dothideomycetes genomes: a test case for predicting lifestyles and emergence of pathogens.</title>
        <authorList>
            <person name="Haridas S."/>
            <person name="Albert R."/>
            <person name="Binder M."/>
            <person name="Bloem J."/>
            <person name="Labutti K."/>
            <person name="Salamov A."/>
            <person name="Andreopoulos B."/>
            <person name="Baker S."/>
            <person name="Barry K."/>
            <person name="Bills G."/>
            <person name="Bluhm B."/>
            <person name="Cannon C."/>
            <person name="Castanera R."/>
            <person name="Culley D."/>
            <person name="Daum C."/>
            <person name="Ezra D."/>
            <person name="Gonzalez J."/>
            <person name="Henrissat B."/>
            <person name="Kuo A."/>
            <person name="Liang C."/>
            <person name="Lipzen A."/>
            <person name="Lutzoni F."/>
            <person name="Magnuson J."/>
            <person name="Mondo S."/>
            <person name="Nolan M."/>
            <person name="Ohm R."/>
            <person name="Pangilinan J."/>
            <person name="Park H.-J."/>
            <person name="Ramirez L."/>
            <person name="Alfaro M."/>
            <person name="Sun H."/>
            <person name="Tritt A."/>
            <person name="Yoshinaga Y."/>
            <person name="Zwiers L.-H."/>
            <person name="Turgeon B."/>
            <person name="Goodwin S."/>
            <person name="Spatafora J."/>
            <person name="Crous P."/>
            <person name="Grigoriev I."/>
        </authorList>
    </citation>
    <scope>NUCLEOTIDE SEQUENCE</scope>
    <source>
        <strain evidence="2">CBS 207.26</strain>
    </source>
</reference>
<dbReference type="CDD" id="cd00024">
    <property type="entry name" value="CD_CSD"/>
    <property type="match status" value="1"/>
</dbReference>
<evidence type="ECO:0000313" key="3">
    <source>
        <dbReference type="Proteomes" id="UP000800200"/>
    </source>
</evidence>
<proteinExistence type="predicted"/>
<feature type="region of interest" description="Disordered" evidence="1">
    <location>
        <begin position="30"/>
        <end position="50"/>
    </location>
</feature>
<feature type="non-terminal residue" evidence="2">
    <location>
        <position position="1"/>
    </location>
</feature>
<sequence>KGYRPKEDIWELVRNLKNSSELFNQYHQTSQKGLALRSYPKNRTNTVHSN</sequence>
<organism evidence="2 3">
    <name type="scientific">Zopfia rhizophila CBS 207.26</name>
    <dbReference type="NCBI Taxonomy" id="1314779"/>
    <lineage>
        <taxon>Eukaryota</taxon>
        <taxon>Fungi</taxon>
        <taxon>Dikarya</taxon>
        <taxon>Ascomycota</taxon>
        <taxon>Pezizomycotina</taxon>
        <taxon>Dothideomycetes</taxon>
        <taxon>Dothideomycetes incertae sedis</taxon>
        <taxon>Zopfiaceae</taxon>
        <taxon>Zopfia</taxon>
    </lineage>
</organism>
<feature type="compositionally biased region" description="Polar residues" evidence="1">
    <location>
        <begin position="41"/>
        <end position="50"/>
    </location>
</feature>
<name>A0A6A6DHT1_9PEZI</name>
<keyword evidence="3" id="KW-1185">Reference proteome</keyword>
<evidence type="ECO:0000313" key="2">
    <source>
        <dbReference type="EMBL" id="KAF2177809.1"/>
    </source>
</evidence>
<dbReference type="Proteomes" id="UP000800200">
    <property type="component" value="Unassembled WGS sequence"/>
</dbReference>
<dbReference type="Gene3D" id="2.40.50.40">
    <property type="match status" value="1"/>
</dbReference>
<gene>
    <name evidence="2" type="ORF">K469DRAFT_806485</name>
</gene>
<accession>A0A6A6DHT1</accession>
<dbReference type="EMBL" id="ML994683">
    <property type="protein sequence ID" value="KAF2177809.1"/>
    <property type="molecule type" value="Genomic_DNA"/>
</dbReference>
<protein>
    <submittedName>
        <fullName evidence="2">Uncharacterized protein</fullName>
    </submittedName>
</protein>
<evidence type="ECO:0000256" key="1">
    <source>
        <dbReference type="SAM" id="MobiDB-lite"/>
    </source>
</evidence>